<evidence type="ECO:0000313" key="3">
    <source>
        <dbReference type="Proteomes" id="UP001201161"/>
    </source>
</evidence>
<feature type="compositionally biased region" description="Basic and acidic residues" evidence="1">
    <location>
        <begin position="220"/>
        <end position="229"/>
    </location>
</feature>
<accession>A0ABS9H9A3</accession>
<comment type="caution">
    <text evidence="2">The sequence shown here is derived from an EMBL/GenBank/DDBJ whole genome shotgun (WGS) entry which is preliminary data.</text>
</comment>
<dbReference type="Proteomes" id="UP001201161">
    <property type="component" value="Unassembled WGS sequence"/>
</dbReference>
<evidence type="ECO:0008006" key="4">
    <source>
        <dbReference type="Google" id="ProtNLM"/>
    </source>
</evidence>
<proteinExistence type="predicted"/>
<dbReference type="RefSeq" id="WP_236399719.1">
    <property type="nucleotide sequence ID" value="NZ_JAKJHZ010000005.1"/>
</dbReference>
<feature type="region of interest" description="Disordered" evidence="1">
    <location>
        <begin position="203"/>
        <end position="229"/>
    </location>
</feature>
<name>A0ABS9H9A3_9ACTN</name>
<protein>
    <recommendedName>
        <fullName evidence="4">Endonuclease/exonuclease/phosphatase domain-containing protein</fullName>
    </recommendedName>
</protein>
<dbReference type="EMBL" id="JAKJHZ010000005">
    <property type="protein sequence ID" value="MCF6376888.1"/>
    <property type="molecule type" value="Genomic_DNA"/>
</dbReference>
<dbReference type="Gene3D" id="3.60.10.10">
    <property type="entry name" value="Endonuclease/exonuclease/phosphatase"/>
    <property type="match status" value="1"/>
</dbReference>
<evidence type="ECO:0000256" key="1">
    <source>
        <dbReference type="SAM" id="MobiDB-lite"/>
    </source>
</evidence>
<dbReference type="SUPFAM" id="SSF56219">
    <property type="entry name" value="DNase I-like"/>
    <property type="match status" value="1"/>
</dbReference>
<evidence type="ECO:0000313" key="2">
    <source>
        <dbReference type="EMBL" id="MCF6376888.1"/>
    </source>
</evidence>
<sequence length="229" mass="25539">MIRARLVKRFTVDLDIDGHDAIGVVLRITGGLQPFRLVVVTANLGRGYDPGQFKRNVMRLLDRVDERQYVVLLLQEIDEADPADEHEKLLRWLEPGTTLVGWLTREPIAVSPGVKVTRKRRTLLMEQGTKIGAPVGTGPRRDLVSCVATIEGVRIGLGNQHPHRDLPNAKVQHARRRGERVTSRALADLAEVCDLVVDGGDFNDPHPPKAVPQQRTLHSRGPDHLRLIT</sequence>
<organism evidence="2 3">
    <name type="scientific">Nocardioides potassii</name>
    <dbReference type="NCBI Taxonomy" id="2911371"/>
    <lineage>
        <taxon>Bacteria</taxon>
        <taxon>Bacillati</taxon>
        <taxon>Actinomycetota</taxon>
        <taxon>Actinomycetes</taxon>
        <taxon>Propionibacteriales</taxon>
        <taxon>Nocardioidaceae</taxon>
        <taxon>Nocardioides</taxon>
    </lineage>
</organism>
<dbReference type="InterPro" id="IPR036691">
    <property type="entry name" value="Endo/exonu/phosph_ase_sf"/>
</dbReference>
<keyword evidence="3" id="KW-1185">Reference proteome</keyword>
<gene>
    <name evidence="2" type="ORF">L2K70_04670</name>
</gene>
<reference evidence="2 3" key="1">
    <citation type="submission" date="2022-01" db="EMBL/GenBank/DDBJ databases">
        <title>Nocardioides sp. nov., an actinomycete isolated from mining soil.</title>
        <authorList>
            <person name="Liu L."/>
        </authorList>
    </citation>
    <scope>NUCLEOTIDE SEQUENCE [LARGE SCALE GENOMIC DNA]</scope>
    <source>
        <strain evidence="2 3">KLBMP 9356</strain>
    </source>
</reference>